<dbReference type="GO" id="GO:0005737">
    <property type="term" value="C:cytoplasm"/>
    <property type="evidence" value="ECO:0007669"/>
    <property type="project" value="TreeGrafter"/>
</dbReference>
<keyword evidence="5" id="KW-0378">Hydrolase</keyword>
<evidence type="ECO:0000256" key="4">
    <source>
        <dbReference type="ARBA" id="ARBA00022704"/>
    </source>
</evidence>
<dbReference type="Gene3D" id="3.90.70.10">
    <property type="entry name" value="Cysteine proteinases"/>
    <property type="match status" value="1"/>
</dbReference>
<evidence type="ECO:0000256" key="7">
    <source>
        <dbReference type="ARBA" id="ARBA00023145"/>
    </source>
</evidence>
<evidence type="ECO:0000256" key="5">
    <source>
        <dbReference type="ARBA" id="ARBA00022801"/>
    </source>
</evidence>
<feature type="domain" description="Cystatin" evidence="9">
    <location>
        <begin position="668"/>
        <end position="777"/>
    </location>
</feature>
<feature type="region of interest" description="Disordered" evidence="8">
    <location>
        <begin position="173"/>
        <end position="197"/>
    </location>
</feature>
<evidence type="ECO:0000259" key="9">
    <source>
        <dbReference type="SMART" id="SM00043"/>
    </source>
</evidence>
<dbReference type="InterPro" id="IPR000169">
    <property type="entry name" value="Pept_cys_AS"/>
</dbReference>
<keyword evidence="7" id="KW-0865">Zymogen</keyword>
<feature type="domain" description="Cathepsin propeptide inhibitor" evidence="11">
    <location>
        <begin position="906"/>
        <end position="964"/>
    </location>
</feature>
<dbReference type="SMART" id="SM00043">
    <property type="entry name" value="CY"/>
    <property type="match status" value="4"/>
</dbReference>
<evidence type="ECO:0000256" key="1">
    <source>
        <dbReference type="ARBA" id="ARBA00009403"/>
    </source>
</evidence>
<keyword evidence="4" id="KW-0789">Thiol protease inhibitor</keyword>
<dbReference type="PROSITE" id="PS00287">
    <property type="entry name" value="CYSTATIN"/>
    <property type="match status" value="1"/>
</dbReference>
<keyword evidence="2" id="KW-0645">Protease</keyword>
<feature type="domain" description="Cystatin" evidence="9">
    <location>
        <begin position="41"/>
        <end position="149"/>
    </location>
</feature>
<keyword evidence="6" id="KW-0788">Thiol protease</keyword>
<dbReference type="CDD" id="cd00042">
    <property type="entry name" value="CY"/>
    <property type="match status" value="4"/>
</dbReference>
<evidence type="ECO:0000256" key="3">
    <source>
        <dbReference type="ARBA" id="ARBA00022690"/>
    </source>
</evidence>
<evidence type="ECO:0000313" key="12">
    <source>
        <dbReference type="EMBL" id="JAT89978.1"/>
    </source>
</evidence>
<dbReference type="PROSITE" id="PS00139">
    <property type="entry name" value="THIOL_PROTEASE_CYS"/>
    <property type="match status" value="1"/>
</dbReference>
<name>A0A1E1WSM3_PECGO</name>
<dbReference type="InterPro" id="IPR046350">
    <property type="entry name" value="Cystatin_sf"/>
</dbReference>
<dbReference type="GO" id="GO:0004869">
    <property type="term" value="F:cysteine-type endopeptidase inhibitor activity"/>
    <property type="evidence" value="ECO:0007669"/>
    <property type="project" value="UniProtKB-KW"/>
</dbReference>
<dbReference type="GO" id="GO:0031982">
    <property type="term" value="C:vesicle"/>
    <property type="evidence" value="ECO:0007669"/>
    <property type="project" value="TreeGrafter"/>
</dbReference>
<protein>
    <recommendedName>
        <fullName evidence="13">Cysteine proteinase</fullName>
    </recommendedName>
</protein>
<dbReference type="InterPro" id="IPR013201">
    <property type="entry name" value="Prot_inhib_I29"/>
</dbReference>
<dbReference type="EMBL" id="GDQN01001076">
    <property type="protein sequence ID" value="JAT89978.1"/>
    <property type="molecule type" value="Transcribed_RNA"/>
</dbReference>
<dbReference type="InterPro" id="IPR018073">
    <property type="entry name" value="Prot_inh_cystat_CS"/>
</dbReference>
<dbReference type="SMART" id="SM00848">
    <property type="entry name" value="Inhibitor_I29"/>
    <property type="match status" value="1"/>
</dbReference>
<sequence>CEVQSTANTLTCHSEILEQPWLKKKEITVNCIPSNSRKKRQIAGGEYEQDPNNAEYRQLAEESLSKYLVSSGTTQYHKIIKINKVTTQVVAGSMTRIDFTVAPTNCVVDSNGQPTASNCEVQSTATLTCHSEIWEQLWLKKKEITVNCVPSNSRNRRSLDLAISNLKSNSLSDKIEDRSRRSNRKSGGQQEQDPSKAEYRELALESLRHYQRAQKSEFSHKLLEVKHVVTQVVSGVLYKIDYIAAPTKCPLNASNLDVCDVVKNIYLYCRAEIWHRPWLKRKNINVNCNSDVSGEDDDDSDSDQRKKRSMSSQMNARDRNDKENMFLAEKVLRTYENIQDAEKLYKVFKIHHAILRQGGLIKKLDFTAVETKCLRNLHPNSSNCELTNPRILLSCHAEIPLFSDTSFRKEMDIKCKKQNGNSRRANMILEEEKEWMERGKRQTPDDGYIDDDLKYYYADRAVGRLNQQSDIHNLYKLVTIHDIRQSTHMDTSMVRMFLEVAKTYCMRGEEENELPQCVEIEGQNHKICHARIFPTPEDELIISHVNVICDDQPLEWLEVTGYLKHDLLYASLLVLNRAPGSSYVVSAGESYMQPTLDYAKPVKLMYLIADTNCSKSQKELDDTVVCTVNEAIPLRKCHSDIYLTPNTRQINYVNVSCSNPTSPRKRRSIPITSTNATAEDLQIQKLVEESLEKLEGVSVHRYKQRVLLINSFSSKVDSGKLTTIDFDVGYTNCLKYEWVDNITNCEFLEHLPRRHCVSQIRERLWIDNGKDIQVNCDDDETPLEANMEFESAEGATALANEALKRIEYKYPHPRRQKVVRIFTLETQMIAGMHYRMKLEVGYTDCMALSEEENCKLVNEYGLHRFCRVNIWLRPWTSHPPSYRVTCDYQDGATDDVFHQIQAEQLFHHFLTTHKPDYINSRSELQKRFQIFKNNVKKIHELNIYEQGTARYAVTRFADLSYEEFKSKFLGLDQSLRDENQVPMPQAEIPALQVPTEFDWRDYDAVTEVKDQGACGSCWAFSVTGNIEGQWKKHTGKLVSLSEQELVDCDTLDHGCNGGLPDNAYRAIEQLGGLELESDYPYDGEDDKCAFNASLSRVQISGAVNISSNETDMAKWLVENGPISIGINANAMQFYVGGISHPWRLLCNPTNLDH</sequence>
<dbReference type="SMART" id="SM00645">
    <property type="entry name" value="Pept_C1"/>
    <property type="match status" value="1"/>
</dbReference>
<evidence type="ECO:0008006" key="13">
    <source>
        <dbReference type="Google" id="ProtNLM"/>
    </source>
</evidence>
<feature type="non-terminal residue" evidence="12">
    <location>
        <position position="1153"/>
    </location>
</feature>
<dbReference type="Gene3D" id="3.10.450.10">
    <property type="match status" value="6"/>
</dbReference>
<feature type="domain" description="Cystatin" evidence="9">
    <location>
        <begin position="184"/>
        <end position="289"/>
    </location>
</feature>
<dbReference type="Pfam" id="PF00112">
    <property type="entry name" value="Peptidase_C1"/>
    <property type="match status" value="1"/>
</dbReference>
<dbReference type="OrthoDB" id="387093at2759"/>
<dbReference type="InterPro" id="IPR000010">
    <property type="entry name" value="Cystatin_dom"/>
</dbReference>
<keyword evidence="3" id="KW-0646">Protease inhibitor</keyword>
<feature type="domain" description="Cystatin" evidence="9">
    <location>
        <begin position="781"/>
        <end position="887"/>
    </location>
</feature>
<evidence type="ECO:0000256" key="8">
    <source>
        <dbReference type="SAM" id="MobiDB-lite"/>
    </source>
</evidence>
<dbReference type="InterPro" id="IPR000668">
    <property type="entry name" value="Peptidase_C1A_C"/>
</dbReference>
<dbReference type="GO" id="GO:0005615">
    <property type="term" value="C:extracellular space"/>
    <property type="evidence" value="ECO:0007669"/>
    <property type="project" value="TreeGrafter"/>
</dbReference>
<evidence type="ECO:0000256" key="2">
    <source>
        <dbReference type="ARBA" id="ARBA00022670"/>
    </source>
</evidence>
<comment type="similarity">
    <text evidence="1">Belongs to the cystatin family.</text>
</comment>
<feature type="non-terminal residue" evidence="12">
    <location>
        <position position="1"/>
    </location>
</feature>
<gene>
    <name evidence="12" type="ORF">g.10708</name>
</gene>
<dbReference type="GO" id="GO:0006508">
    <property type="term" value="P:proteolysis"/>
    <property type="evidence" value="ECO:0007669"/>
    <property type="project" value="UniProtKB-KW"/>
</dbReference>
<evidence type="ECO:0000259" key="11">
    <source>
        <dbReference type="SMART" id="SM00848"/>
    </source>
</evidence>
<dbReference type="InterPro" id="IPR038765">
    <property type="entry name" value="Papain-like_cys_pep_sf"/>
</dbReference>
<dbReference type="Pfam" id="PF08246">
    <property type="entry name" value="Inhibitor_I29"/>
    <property type="match status" value="1"/>
</dbReference>
<dbReference type="AlphaFoldDB" id="A0A1E1WSM3"/>
<proteinExistence type="inferred from homology"/>
<feature type="domain" description="Peptidase C1A papain C-terminal" evidence="10">
    <location>
        <begin position="993"/>
        <end position="1153"/>
    </location>
</feature>
<evidence type="ECO:0000259" key="10">
    <source>
        <dbReference type="SMART" id="SM00645"/>
    </source>
</evidence>
<dbReference type="InterPro" id="IPR039417">
    <property type="entry name" value="Peptidase_C1A_papain-like"/>
</dbReference>
<evidence type="ECO:0000256" key="6">
    <source>
        <dbReference type="ARBA" id="ARBA00022807"/>
    </source>
</evidence>
<feature type="region of interest" description="Disordered" evidence="8">
    <location>
        <begin position="290"/>
        <end position="319"/>
    </location>
</feature>
<dbReference type="PANTHER" id="PTHR46186:SF2">
    <property type="entry name" value="CYSTATIN"/>
    <property type="match status" value="1"/>
</dbReference>
<dbReference type="SUPFAM" id="SSF54403">
    <property type="entry name" value="Cystatin/monellin"/>
    <property type="match status" value="6"/>
</dbReference>
<dbReference type="GO" id="GO:0008234">
    <property type="term" value="F:cysteine-type peptidase activity"/>
    <property type="evidence" value="ECO:0007669"/>
    <property type="project" value="UniProtKB-KW"/>
</dbReference>
<dbReference type="PANTHER" id="PTHR46186">
    <property type="entry name" value="CYSTATIN"/>
    <property type="match status" value="1"/>
</dbReference>
<dbReference type="SUPFAM" id="SSF54001">
    <property type="entry name" value="Cysteine proteinases"/>
    <property type="match status" value="1"/>
</dbReference>
<accession>A0A1E1WSM3</accession>
<reference evidence="12" key="1">
    <citation type="submission" date="2015-09" db="EMBL/GenBank/DDBJ databases">
        <title>De novo assembly of Pectinophora gossypiella (Pink Bollworm) gut transcriptome.</title>
        <authorList>
            <person name="Tassone E.E."/>
        </authorList>
    </citation>
    <scope>NUCLEOTIDE SEQUENCE</scope>
</reference>
<dbReference type="CDD" id="cd02248">
    <property type="entry name" value="Peptidase_C1A"/>
    <property type="match status" value="1"/>
</dbReference>
<organism evidence="12">
    <name type="scientific">Pectinophora gossypiella</name>
    <name type="common">Cotton pink bollworm</name>
    <name type="synonym">Depressaria gossypiella</name>
    <dbReference type="NCBI Taxonomy" id="13191"/>
    <lineage>
        <taxon>Eukaryota</taxon>
        <taxon>Metazoa</taxon>
        <taxon>Ecdysozoa</taxon>
        <taxon>Arthropoda</taxon>
        <taxon>Hexapoda</taxon>
        <taxon>Insecta</taxon>
        <taxon>Pterygota</taxon>
        <taxon>Neoptera</taxon>
        <taxon>Endopterygota</taxon>
        <taxon>Lepidoptera</taxon>
        <taxon>Glossata</taxon>
        <taxon>Ditrysia</taxon>
        <taxon>Gelechioidea</taxon>
        <taxon>Gelechiidae</taxon>
        <taxon>Apatetrinae</taxon>
        <taxon>Pectinophora</taxon>
    </lineage>
</organism>
<dbReference type="Pfam" id="PF00031">
    <property type="entry name" value="Cystatin"/>
    <property type="match status" value="4"/>
</dbReference>